<sequence length="55" mass="6416">MLLPMNSFKHNHYYDNDLTVEYSNIPITPVLSKDISMMEIDPIEESSSNNLEKEK</sequence>
<feature type="non-terminal residue" evidence="1">
    <location>
        <position position="55"/>
    </location>
</feature>
<organism evidence="1 2">
    <name type="scientific">Funneliformis caledonium</name>
    <dbReference type="NCBI Taxonomy" id="1117310"/>
    <lineage>
        <taxon>Eukaryota</taxon>
        <taxon>Fungi</taxon>
        <taxon>Fungi incertae sedis</taxon>
        <taxon>Mucoromycota</taxon>
        <taxon>Glomeromycotina</taxon>
        <taxon>Glomeromycetes</taxon>
        <taxon>Glomerales</taxon>
        <taxon>Glomeraceae</taxon>
        <taxon>Funneliformis</taxon>
    </lineage>
</organism>
<evidence type="ECO:0000313" key="1">
    <source>
        <dbReference type="EMBL" id="CAG8468027.1"/>
    </source>
</evidence>
<keyword evidence="2" id="KW-1185">Reference proteome</keyword>
<gene>
    <name evidence="1" type="ORF">FCALED_LOCUS2077</name>
</gene>
<accession>A0A9N8Z5Z1</accession>
<protein>
    <submittedName>
        <fullName evidence="1">174_t:CDS:1</fullName>
    </submittedName>
</protein>
<proteinExistence type="predicted"/>
<comment type="caution">
    <text evidence="1">The sequence shown here is derived from an EMBL/GenBank/DDBJ whole genome shotgun (WGS) entry which is preliminary data.</text>
</comment>
<dbReference type="AlphaFoldDB" id="A0A9N8Z5Z1"/>
<dbReference type="Proteomes" id="UP000789570">
    <property type="component" value="Unassembled WGS sequence"/>
</dbReference>
<evidence type="ECO:0000313" key="2">
    <source>
        <dbReference type="Proteomes" id="UP000789570"/>
    </source>
</evidence>
<dbReference type="EMBL" id="CAJVPQ010000297">
    <property type="protein sequence ID" value="CAG8468027.1"/>
    <property type="molecule type" value="Genomic_DNA"/>
</dbReference>
<reference evidence="1" key="1">
    <citation type="submission" date="2021-06" db="EMBL/GenBank/DDBJ databases">
        <authorList>
            <person name="Kallberg Y."/>
            <person name="Tangrot J."/>
            <person name="Rosling A."/>
        </authorList>
    </citation>
    <scope>NUCLEOTIDE SEQUENCE</scope>
    <source>
        <strain evidence="1">UK204</strain>
    </source>
</reference>
<name>A0A9N8Z5Z1_9GLOM</name>